<sequence length="513" mass="57113">KEKRKYVKKPKVDENGQPLPPTSKKRAREDHGEEASRSTKRKTKPTAKASALLRGDDDLEDEVLQTPAPAAASSRQQQPQQNLRRTGSVGLKLSLKGKSAPKQELTRVPTMVRIKGVTGRAPDRPPGVGYDSEADEAEDDPAIESQFILRMQPGEDCDRVRKAIEDRKIGVSTANDGFKVEFRMFDKEARRATVTVGNNIYAATMVDLPNVIESMKSWNKKDWVKTADVCQMLVVLGRVKNEDEAKKFPLPREIDPSTHQYPHGLTPPMHWVRKRRFRKRISYRRIEQIEEEVVALMEADRRATEAGGSVEYTIVDADQHDPEDTSDDDDGEDAEGEEDDDDQMIGIEYPEGETPVMEADEQEAVAQALLEGLMDEDEEADDLFGDSGTHGIEGATPATSHDVAMHVLTHAAMPTIETAASTPGAQETSADDDDDDDDGDDEGDSEDENQEDAEALAKREEQEELNDEIRELEQEVEAARQQVTATNNVLFQRKAKAKLDRLITDLELKKGAL</sequence>
<reference evidence="8" key="1">
    <citation type="journal article" date="2020" name="Stud. Mycol.">
        <title>101 Dothideomycetes genomes: a test case for predicting lifestyles and emergence of pathogens.</title>
        <authorList>
            <person name="Haridas S."/>
            <person name="Albert R."/>
            <person name="Binder M."/>
            <person name="Bloem J."/>
            <person name="Labutti K."/>
            <person name="Salamov A."/>
            <person name="Andreopoulos B."/>
            <person name="Baker S."/>
            <person name="Barry K."/>
            <person name="Bills G."/>
            <person name="Bluhm B."/>
            <person name="Cannon C."/>
            <person name="Castanera R."/>
            <person name="Culley D."/>
            <person name="Daum C."/>
            <person name="Ezra D."/>
            <person name="Gonzalez J."/>
            <person name="Henrissat B."/>
            <person name="Kuo A."/>
            <person name="Liang C."/>
            <person name="Lipzen A."/>
            <person name="Lutzoni F."/>
            <person name="Magnuson J."/>
            <person name="Mondo S."/>
            <person name="Nolan M."/>
            <person name="Ohm R."/>
            <person name="Pangilinan J."/>
            <person name="Park H.-J."/>
            <person name="Ramirez L."/>
            <person name="Alfaro M."/>
            <person name="Sun H."/>
            <person name="Tritt A."/>
            <person name="Yoshinaga Y."/>
            <person name="Zwiers L.-H."/>
            <person name="Turgeon B."/>
            <person name="Goodwin S."/>
            <person name="Spatafora J."/>
            <person name="Crous P."/>
            <person name="Grigoriev I."/>
        </authorList>
    </citation>
    <scope>NUCLEOTIDE SEQUENCE</scope>
    <source>
        <strain evidence="8">CBS 123094</strain>
    </source>
</reference>
<keyword evidence="5" id="KW-0539">Nucleus</keyword>
<evidence type="ECO:0000256" key="6">
    <source>
        <dbReference type="SAM" id="MobiDB-lite"/>
    </source>
</evidence>
<dbReference type="GO" id="GO:0016251">
    <property type="term" value="F:RNA polymerase II general transcription initiation factor activity"/>
    <property type="evidence" value="ECO:0007669"/>
    <property type="project" value="TreeGrafter"/>
</dbReference>
<proteinExistence type="inferred from homology"/>
<evidence type="ECO:0000313" key="9">
    <source>
        <dbReference type="Proteomes" id="UP000799779"/>
    </source>
</evidence>
<feature type="non-terminal residue" evidence="8">
    <location>
        <position position="513"/>
    </location>
</feature>
<dbReference type="GO" id="GO:0051123">
    <property type="term" value="P:RNA polymerase II preinitiation complex assembly"/>
    <property type="evidence" value="ECO:0007669"/>
    <property type="project" value="TreeGrafter"/>
</dbReference>
<feature type="region of interest" description="Disordered" evidence="6">
    <location>
        <begin position="420"/>
        <end position="467"/>
    </location>
</feature>
<feature type="compositionally biased region" description="Basic and acidic residues" evidence="6">
    <location>
        <begin position="27"/>
        <end position="37"/>
    </location>
</feature>
<feature type="region of interest" description="Disordered" evidence="6">
    <location>
        <begin position="1"/>
        <end position="137"/>
    </location>
</feature>
<evidence type="ECO:0000256" key="2">
    <source>
        <dbReference type="ARBA" id="ARBA00009368"/>
    </source>
</evidence>
<dbReference type="OrthoDB" id="153872at2759"/>
<name>A0A6A5WEK9_9PLEO</name>
<dbReference type="PANTHER" id="PTHR12228:SF0">
    <property type="entry name" value="TATA-BOX BINDING PROTEIN ASSOCIATED FACTOR 7"/>
    <property type="match status" value="1"/>
</dbReference>
<feature type="non-terminal residue" evidence="8">
    <location>
        <position position="1"/>
    </location>
</feature>
<keyword evidence="4" id="KW-0804">Transcription</keyword>
<dbReference type="Proteomes" id="UP000799779">
    <property type="component" value="Unassembled WGS sequence"/>
</dbReference>
<protein>
    <recommendedName>
        <fullName evidence="7">TAFII55 protein conserved region domain-containing protein</fullName>
    </recommendedName>
</protein>
<feature type="domain" description="TAFII55 protein conserved region" evidence="7">
    <location>
        <begin position="143"/>
        <end position="305"/>
    </location>
</feature>
<dbReference type="EMBL" id="ML977595">
    <property type="protein sequence ID" value="KAF1999538.1"/>
    <property type="molecule type" value="Genomic_DNA"/>
</dbReference>
<gene>
    <name evidence="8" type="ORF">P154DRAFT_409143</name>
</gene>
<keyword evidence="3" id="KW-0805">Transcription regulation</keyword>
<dbReference type="AlphaFoldDB" id="A0A6A5WEK9"/>
<evidence type="ECO:0000256" key="1">
    <source>
        <dbReference type="ARBA" id="ARBA00004123"/>
    </source>
</evidence>
<feature type="compositionally biased region" description="Low complexity" evidence="6">
    <location>
        <begin position="65"/>
        <end position="81"/>
    </location>
</feature>
<dbReference type="GO" id="GO:0005669">
    <property type="term" value="C:transcription factor TFIID complex"/>
    <property type="evidence" value="ECO:0007669"/>
    <property type="project" value="InterPro"/>
</dbReference>
<evidence type="ECO:0000259" key="7">
    <source>
        <dbReference type="SMART" id="SM01370"/>
    </source>
</evidence>
<evidence type="ECO:0000256" key="5">
    <source>
        <dbReference type="ARBA" id="ARBA00023242"/>
    </source>
</evidence>
<accession>A0A6A5WEK9</accession>
<dbReference type="PANTHER" id="PTHR12228">
    <property type="entry name" value="TRANSCRIPTION INITIATION FACTOR TFIID 55 KD SUBUNIT-RELATED"/>
    <property type="match status" value="1"/>
</dbReference>
<keyword evidence="9" id="KW-1185">Reference proteome</keyword>
<dbReference type="CDD" id="cd08047">
    <property type="entry name" value="TAF7"/>
    <property type="match status" value="1"/>
</dbReference>
<comment type="subcellular location">
    <subcellularLocation>
        <location evidence="1">Nucleus</location>
    </subcellularLocation>
</comment>
<dbReference type="InterPro" id="IPR037817">
    <property type="entry name" value="TAF7"/>
</dbReference>
<feature type="region of interest" description="Disordered" evidence="6">
    <location>
        <begin position="305"/>
        <end position="345"/>
    </location>
</feature>
<evidence type="ECO:0000313" key="8">
    <source>
        <dbReference type="EMBL" id="KAF1999538.1"/>
    </source>
</evidence>
<organism evidence="8 9">
    <name type="scientific">Amniculicola lignicola CBS 123094</name>
    <dbReference type="NCBI Taxonomy" id="1392246"/>
    <lineage>
        <taxon>Eukaryota</taxon>
        <taxon>Fungi</taxon>
        <taxon>Dikarya</taxon>
        <taxon>Ascomycota</taxon>
        <taxon>Pezizomycotina</taxon>
        <taxon>Dothideomycetes</taxon>
        <taxon>Pleosporomycetidae</taxon>
        <taxon>Pleosporales</taxon>
        <taxon>Amniculicolaceae</taxon>
        <taxon>Amniculicola</taxon>
    </lineage>
</organism>
<dbReference type="InterPro" id="IPR006751">
    <property type="entry name" value="TAFII55_prot_cons_reg"/>
</dbReference>
<feature type="compositionally biased region" description="Acidic residues" evidence="6">
    <location>
        <begin position="429"/>
        <end position="454"/>
    </location>
</feature>
<evidence type="ECO:0000256" key="3">
    <source>
        <dbReference type="ARBA" id="ARBA00023015"/>
    </source>
</evidence>
<dbReference type="SMART" id="SM01370">
    <property type="entry name" value="TAFII55_N"/>
    <property type="match status" value="1"/>
</dbReference>
<feature type="compositionally biased region" description="Basic and acidic residues" evidence="6">
    <location>
        <begin position="455"/>
        <end position="467"/>
    </location>
</feature>
<feature type="compositionally biased region" description="Acidic residues" evidence="6">
    <location>
        <begin position="324"/>
        <end position="343"/>
    </location>
</feature>
<evidence type="ECO:0000256" key="4">
    <source>
        <dbReference type="ARBA" id="ARBA00023163"/>
    </source>
</evidence>
<comment type="similarity">
    <text evidence="2">Belongs to the TAF7 family.</text>
</comment>
<dbReference type="Pfam" id="PF04658">
    <property type="entry name" value="TAFII55_N"/>
    <property type="match status" value="1"/>
</dbReference>